<feature type="compositionally biased region" description="Gly residues" evidence="1">
    <location>
        <begin position="101"/>
        <end position="114"/>
    </location>
</feature>
<evidence type="ECO:0000313" key="3">
    <source>
        <dbReference type="Proteomes" id="UP001211522"/>
    </source>
</evidence>
<evidence type="ECO:0000313" key="2">
    <source>
        <dbReference type="EMBL" id="MDB9137870.1"/>
    </source>
</evidence>
<comment type="caution">
    <text evidence="2">The sequence shown here is derived from an EMBL/GenBank/DDBJ whole genome shotgun (WGS) entry which is preliminary data.</text>
</comment>
<dbReference type="EMBL" id="JAQMPX010000034">
    <property type="protein sequence ID" value="MDB9137870.1"/>
    <property type="molecule type" value="Genomic_DNA"/>
</dbReference>
<feature type="region of interest" description="Disordered" evidence="1">
    <location>
        <begin position="92"/>
        <end position="114"/>
    </location>
</feature>
<proteinExistence type="predicted"/>
<evidence type="ECO:0008006" key="4">
    <source>
        <dbReference type="Google" id="ProtNLM"/>
    </source>
</evidence>
<dbReference type="Proteomes" id="UP001211522">
    <property type="component" value="Unassembled WGS sequence"/>
</dbReference>
<dbReference type="AlphaFoldDB" id="A0AAW6F3B0"/>
<name>A0AAW6F3B0_PARDI</name>
<evidence type="ECO:0000256" key="1">
    <source>
        <dbReference type="SAM" id="MobiDB-lite"/>
    </source>
</evidence>
<sequence length="114" mass="12070">MDKAVLSVPYGNAAKDYLKNCLGKKINADGGLISFKKSYDVKVDEGMTLKGVNITVKYAAKEYVVYYLNKGGSLESVSVTVLSVKEANPAPLYEQSHGHGHGNGNNAGGGIFGK</sequence>
<organism evidence="2 3">
    <name type="scientific">Parabacteroides distasonis</name>
    <dbReference type="NCBI Taxonomy" id="823"/>
    <lineage>
        <taxon>Bacteria</taxon>
        <taxon>Pseudomonadati</taxon>
        <taxon>Bacteroidota</taxon>
        <taxon>Bacteroidia</taxon>
        <taxon>Bacteroidales</taxon>
        <taxon>Tannerellaceae</taxon>
        <taxon>Parabacteroides</taxon>
    </lineage>
</organism>
<reference evidence="2" key="1">
    <citation type="submission" date="2023-01" db="EMBL/GenBank/DDBJ databases">
        <title>Human gut microbiome strain richness.</title>
        <authorList>
            <person name="Chen-Liaw A."/>
        </authorList>
    </citation>
    <scope>NUCLEOTIDE SEQUENCE</scope>
    <source>
        <strain evidence="2">D35st1_E5_D35t1_190705</strain>
    </source>
</reference>
<dbReference type="RefSeq" id="WP_259011906.1">
    <property type="nucleotide sequence ID" value="NZ_JANUTI010000002.1"/>
</dbReference>
<gene>
    <name evidence="2" type="ORF">PN612_04995</name>
</gene>
<accession>A0AAW6F3B0</accession>
<protein>
    <recommendedName>
        <fullName evidence="4">DUF3869 domain-containing protein</fullName>
    </recommendedName>
</protein>